<keyword evidence="4" id="KW-0121">Carboxypeptidase</keyword>
<keyword evidence="2" id="KW-0472">Membrane</keyword>
<comment type="caution">
    <text evidence="4">The sequence shown here is derived from an EMBL/GenBank/DDBJ whole genome shotgun (WGS) entry which is preliminary data.</text>
</comment>
<feature type="compositionally biased region" description="Basic and acidic residues" evidence="1">
    <location>
        <begin position="101"/>
        <end position="116"/>
    </location>
</feature>
<sequence length="116" mass="12962">VIVEIPEKPTSLQAPVTKGQKVCNANIIYGDEVIASVQLVAGKTVELSTFLKMINAIKAFFGLTVVKVIVAIIVLAFLLYVYVFFKSLNKKKKIEKRRQARRDAHKGPDDLPPPRR</sequence>
<protein>
    <submittedName>
        <fullName evidence="4">Protein containing Peptidase S11, D-Ala-D-Ala carboxypeptidase A</fullName>
        <ecNumber evidence="4">3.4.16.4</ecNumber>
    </submittedName>
</protein>
<dbReference type="InterPro" id="IPR015956">
    <property type="entry name" value="Peniciliin-bd_prot_C_sf"/>
</dbReference>
<keyword evidence="2" id="KW-1133">Transmembrane helix</keyword>
<dbReference type="SUPFAM" id="SSF69189">
    <property type="entry name" value="Penicillin-binding protein associated domain"/>
    <property type="match status" value="1"/>
</dbReference>
<feature type="transmembrane region" description="Helical" evidence="2">
    <location>
        <begin position="59"/>
        <end position="85"/>
    </location>
</feature>
<dbReference type="AlphaFoldDB" id="K1UJ91"/>
<feature type="region of interest" description="Disordered" evidence="1">
    <location>
        <begin position="92"/>
        <end position="116"/>
    </location>
</feature>
<feature type="domain" description="Peptidase S11 D-Ala-D-Ala carboxypeptidase A C-terminal" evidence="3">
    <location>
        <begin position="9"/>
        <end position="46"/>
    </location>
</feature>
<reference evidence="4" key="1">
    <citation type="journal article" date="2013" name="Environ. Microbiol.">
        <title>Microbiota from the distal guts of lean and obese adolescents exhibit partial functional redundancy besides clear differences in community structure.</title>
        <authorList>
            <person name="Ferrer M."/>
            <person name="Ruiz A."/>
            <person name="Lanza F."/>
            <person name="Haange S.B."/>
            <person name="Oberbach A."/>
            <person name="Till H."/>
            <person name="Bargiela R."/>
            <person name="Campoy C."/>
            <person name="Segura M.T."/>
            <person name="Richter M."/>
            <person name="von Bergen M."/>
            <person name="Seifert J."/>
            <person name="Suarez A."/>
        </authorList>
    </citation>
    <scope>NUCLEOTIDE SEQUENCE</scope>
</reference>
<dbReference type="InterPro" id="IPR037167">
    <property type="entry name" value="Peptidase_S11_C_sf"/>
</dbReference>
<dbReference type="Pfam" id="PF07943">
    <property type="entry name" value="PBP5_C"/>
    <property type="match status" value="1"/>
</dbReference>
<evidence type="ECO:0000259" key="3">
    <source>
        <dbReference type="Pfam" id="PF07943"/>
    </source>
</evidence>
<evidence type="ECO:0000256" key="1">
    <source>
        <dbReference type="SAM" id="MobiDB-lite"/>
    </source>
</evidence>
<dbReference type="EMBL" id="AJWY01001212">
    <property type="protein sequence ID" value="EKC80099.1"/>
    <property type="molecule type" value="Genomic_DNA"/>
</dbReference>
<accession>K1UJ91</accession>
<evidence type="ECO:0000256" key="2">
    <source>
        <dbReference type="SAM" id="Phobius"/>
    </source>
</evidence>
<dbReference type="InterPro" id="IPR012907">
    <property type="entry name" value="Peptidase_S11_C"/>
</dbReference>
<keyword evidence="2" id="KW-0812">Transmembrane</keyword>
<evidence type="ECO:0000313" key="4">
    <source>
        <dbReference type="EMBL" id="EKC80099.1"/>
    </source>
</evidence>
<gene>
    <name evidence="4" type="ORF">LEA_01741</name>
</gene>
<feature type="non-terminal residue" evidence="4">
    <location>
        <position position="1"/>
    </location>
</feature>
<keyword evidence="4" id="KW-0378">Hydrolase</keyword>
<organism evidence="4">
    <name type="scientific">human gut metagenome</name>
    <dbReference type="NCBI Taxonomy" id="408170"/>
    <lineage>
        <taxon>unclassified sequences</taxon>
        <taxon>metagenomes</taxon>
        <taxon>organismal metagenomes</taxon>
    </lineage>
</organism>
<dbReference type="EC" id="3.4.16.4" evidence="4"/>
<dbReference type="GO" id="GO:0006508">
    <property type="term" value="P:proteolysis"/>
    <property type="evidence" value="ECO:0007669"/>
    <property type="project" value="InterPro"/>
</dbReference>
<keyword evidence="4" id="KW-0645">Protease</keyword>
<name>K1UJ91_9ZZZZ</name>
<dbReference type="GO" id="GO:0009002">
    <property type="term" value="F:serine-type D-Ala-D-Ala carboxypeptidase activity"/>
    <property type="evidence" value="ECO:0007669"/>
    <property type="project" value="UniProtKB-EC"/>
</dbReference>
<proteinExistence type="predicted"/>
<dbReference type="Gene3D" id="2.60.410.10">
    <property type="entry name" value="D-Ala-D-Ala carboxypeptidase, C-terminal domain"/>
    <property type="match status" value="1"/>
</dbReference>